<keyword evidence="6 8" id="KW-0807">Transducer</keyword>
<evidence type="ECO:0000256" key="9">
    <source>
        <dbReference type="SAM" id="Phobius"/>
    </source>
</evidence>
<name>A0ABP9ZYY3_9GAMM</name>
<evidence type="ECO:0000256" key="4">
    <source>
        <dbReference type="ARBA" id="ARBA00022989"/>
    </source>
</evidence>
<evidence type="ECO:0000256" key="1">
    <source>
        <dbReference type="ARBA" id="ARBA00004651"/>
    </source>
</evidence>
<proteinExistence type="inferred from homology"/>
<dbReference type="SMART" id="SM00283">
    <property type="entry name" value="MA"/>
    <property type="match status" value="1"/>
</dbReference>
<dbReference type="InterPro" id="IPR004089">
    <property type="entry name" value="MCPsignal_dom"/>
</dbReference>
<dbReference type="PROSITE" id="PS50111">
    <property type="entry name" value="CHEMOTAXIS_TRANSDUC_2"/>
    <property type="match status" value="1"/>
</dbReference>
<feature type="domain" description="Methyl-accepting transducer" evidence="10">
    <location>
        <begin position="261"/>
        <end position="497"/>
    </location>
</feature>
<evidence type="ECO:0000259" key="10">
    <source>
        <dbReference type="PROSITE" id="PS50111"/>
    </source>
</evidence>
<evidence type="ECO:0000313" key="13">
    <source>
        <dbReference type="Proteomes" id="UP001481413"/>
    </source>
</evidence>
<feature type="transmembrane region" description="Helical" evidence="9">
    <location>
        <begin position="12"/>
        <end position="29"/>
    </location>
</feature>
<dbReference type="CDD" id="cd11386">
    <property type="entry name" value="MCP_signal"/>
    <property type="match status" value="1"/>
</dbReference>
<dbReference type="InterPro" id="IPR003660">
    <property type="entry name" value="HAMP_dom"/>
</dbReference>
<dbReference type="RefSeq" id="WP_353294307.1">
    <property type="nucleotide sequence ID" value="NZ_BAABWH010000003.1"/>
</dbReference>
<evidence type="ECO:0000256" key="3">
    <source>
        <dbReference type="ARBA" id="ARBA00022692"/>
    </source>
</evidence>
<evidence type="ECO:0000259" key="11">
    <source>
        <dbReference type="PROSITE" id="PS50885"/>
    </source>
</evidence>
<dbReference type="PRINTS" id="PR00260">
    <property type="entry name" value="CHEMTRNSDUCR"/>
</dbReference>
<evidence type="ECO:0000256" key="5">
    <source>
        <dbReference type="ARBA" id="ARBA00023136"/>
    </source>
</evidence>
<dbReference type="SMART" id="SM01049">
    <property type="entry name" value="Cache_2"/>
    <property type="match status" value="1"/>
</dbReference>
<evidence type="ECO:0000256" key="8">
    <source>
        <dbReference type="PROSITE-ProRule" id="PRU00284"/>
    </source>
</evidence>
<comment type="subcellular location">
    <subcellularLocation>
        <location evidence="1">Cell membrane</location>
        <topology evidence="1">Multi-pass membrane protein</topology>
    </subcellularLocation>
</comment>
<dbReference type="CDD" id="cd18774">
    <property type="entry name" value="PDC2_HK_sensor"/>
    <property type="match status" value="1"/>
</dbReference>
<dbReference type="SMART" id="SM00304">
    <property type="entry name" value="HAMP"/>
    <property type="match status" value="1"/>
</dbReference>
<dbReference type="Gene3D" id="1.10.287.950">
    <property type="entry name" value="Methyl-accepting chemotaxis protein"/>
    <property type="match status" value="1"/>
</dbReference>
<dbReference type="SUPFAM" id="SSF58104">
    <property type="entry name" value="Methyl-accepting chemotaxis protein (MCP) signaling domain"/>
    <property type="match status" value="1"/>
</dbReference>
<dbReference type="Pfam" id="PF17200">
    <property type="entry name" value="sCache_2"/>
    <property type="match status" value="1"/>
</dbReference>
<dbReference type="Pfam" id="PF00672">
    <property type="entry name" value="HAMP"/>
    <property type="match status" value="1"/>
</dbReference>
<dbReference type="CDD" id="cd06225">
    <property type="entry name" value="HAMP"/>
    <property type="match status" value="1"/>
</dbReference>
<dbReference type="Pfam" id="PF00015">
    <property type="entry name" value="MCPsignal"/>
    <property type="match status" value="1"/>
</dbReference>
<protein>
    <submittedName>
        <fullName evidence="12">Methyl-accepting chemotaxis protein</fullName>
    </submittedName>
</protein>
<dbReference type="PANTHER" id="PTHR32089">
    <property type="entry name" value="METHYL-ACCEPTING CHEMOTAXIS PROTEIN MCPB"/>
    <property type="match status" value="1"/>
</dbReference>
<organism evidence="12 13">
    <name type="scientific">Thalassolituus maritimus</name>
    <dbReference type="NCBI Taxonomy" id="484498"/>
    <lineage>
        <taxon>Bacteria</taxon>
        <taxon>Pseudomonadati</taxon>
        <taxon>Pseudomonadota</taxon>
        <taxon>Gammaproteobacteria</taxon>
        <taxon>Oceanospirillales</taxon>
        <taxon>Oceanospirillaceae</taxon>
        <taxon>Thalassolituus</taxon>
    </lineage>
</organism>
<keyword evidence="2" id="KW-1003">Cell membrane</keyword>
<dbReference type="PROSITE" id="PS50885">
    <property type="entry name" value="HAMP"/>
    <property type="match status" value="1"/>
</dbReference>
<keyword evidence="5 9" id="KW-0472">Membrane</keyword>
<evidence type="ECO:0000256" key="7">
    <source>
        <dbReference type="ARBA" id="ARBA00029447"/>
    </source>
</evidence>
<dbReference type="InterPro" id="IPR004090">
    <property type="entry name" value="Chemotax_Me-accpt_rcpt"/>
</dbReference>
<comment type="similarity">
    <text evidence="7">Belongs to the methyl-accepting chemotaxis (MCP) protein family.</text>
</comment>
<feature type="domain" description="HAMP" evidence="11">
    <location>
        <begin position="204"/>
        <end position="256"/>
    </location>
</feature>
<dbReference type="Proteomes" id="UP001481413">
    <property type="component" value="Unassembled WGS sequence"/>
</dbReference>
<gene>
    <name evidence="12" type="ORF">NBRC116585_14800</name>
</gene>
<accession>A0ABP9ZYY3</accession>
<dbReference type="PANTHER" id="PTHR32089:SF112">
    <property type="entry name" value="LYSOZYME-LIKE PROTEIN-RELATED"/>
    <property type="match status" value="1"/>
</dbReference>
<sequence length="537" mass="58090">MQGVSLSIRQRLLLMLFAVFAVGVAFMAVDFRQFHNHLVEQKKLHLASLVESQATQLGQFLANGGTQQEGLSAISGARYQSNEYFFVLNTQLVMQSHPFKPSLNGTSVSKIRDPDGVYLFREMKKAVAGGETGFVEYKWPRGSDSEPVSKLTAVTPVPGTDLFLGTGIYTDDIAATMLSRALWTGLALLVWGGFMLACERYISGAIARPVRRIEACMARLAEGDLSAECGPSSSIEFNRIAIAINQMRGRVAEMIGRIRDDSRHLNIEADRVAGSTQKVSESSDMQYEELDQLSVAMTEMVQTIQEMAKNARDAAERMSAVTDSASSGANSVSAVRKRVYTVLNQLEGASVAITQMNASAEQISSVAEVIASISEQTNLLALNAAIEAARAGESGRGFAVVADEVRTLAQRTGVATMEIKEVIETITQVANDSVKAMQLSANETKACADEVNTTEEQLAGISANMTLVKDINLQVAASITQQEQVAGEMDKNLSRVAQSADSHKNVANMLSKTSDSVERLAEDLTDQLAFFRTEQIS</sequence>
<reference evidence="12 13" key="1">
    <citation type="submission" date="2024-04" db="EMBL/GenBank/DDBJ databases">
        <title>Draft genome sequence of Thalassolituus maritimus NBRC 116585.</title>
        <authorList>
            <person name="Miyakawa T."/>
            <person name="Kusuya Y."/>
            <person name="Miura T."/>
        </authorList>
    </citation>
    <scope>NUCLEOTIDE SEQUENCE [LARGE SCALE GENOMIC DNA]</scope>
    <source>
        <strain evidence="12 13">5NW40-0001</strain>
    </source>
</reference>
<evidence type="ECO:0000256" key="6">
    <source>
        <dbReference type="ARBA" id="ARBA00023224"/>
    </source>
</evidence>
<dbReference type="EMBL" id="BAABWH010000003">
    <property type="protein sequence ID" value="GAA6145362.1"/>
    <property type="molecule type" value="Genomic_DNA"/>
</dbReference>
<keyword evidence="3 9" id="KW-0812">Transmembrane</keyword>
<comment type="caution">
    <text evidence="12">The sequence shown here is derived from an EMBL/GenBank/DDBJ whole genome shotgun (WGS) entry which is preliminary data.</text>
</comment>
<evidence type="ECO:0000256" key="2">
    <source>
        <dbReference type="ARBA" id="ARBA00022475"/>
    </source>
</evidence>
<evidence type="ECO:0000313" key="12">
    <source>
        <dbReference type="EMBL" id="GAA6145362.1"/>
    </source>
</evidence>
<dbReference type="Gene3D" id="3.30.450.20">
    <property type="entry name" value="PAS domain"/>
    <property type="match status" value="1"/>
</dbReference>
<keyword evidence="13" id="KW-1185">Reference proteome</keyword>
<dbReference type="InterPro" id="IPR033480">
    <property type="entry name" value="sCache_2"/>
</dbReference>
<keyword evidence="4 9" id="KW-1133">Transmembrane helix</keyword>